<dbReference type="EMBL" id="REFS01000005">
    <property type="protein sequence ID" value="RMB13453.1"/>
    <property type="molecule type" value="Genomic_DNA"/>
</dbReference>
<gene>
    <name evidence="1" type="ORF">ATH50_2789</name>
</gene>
<evidence type="ECO:0008006" key="3">
    <source>
        <dbReference type="Google" id="ProtNLM"/>
    </source>
</evidence>
<dbReference type="AlphaFoldDB" id="A0A3M0DCF4"/>
<evidence type="ECO:0000313" key="2">
    <source>
        <dbReference type="Proteomes" id="UP000277326"/>
    </source>
</evidence>
<dbReference type="Pfam" id="PF24444">
    <property type="entry name" value="DUF7563"/>
    <property type="match status" value="1"/>
</dbReference>
<comment type="caution">
    <text evidence="1">The sequence shown here is derived from an EMBL/GenBank/DDBJ whole genome shotgun (WGS) entry which is preliminary data.</text>
</comment>
<dbReference type="InterPro" id="IPR055985">
    <property type="entry name" value="DUF7563"/>
</dbReference>
<dbReference type="Proteomes" id="UP000277326">
    <property type="component" value="Unassembled WGS sequence"/>
</dbReference>
<proteinExistence type="predicted"/>
<reference evidence="1 2" key="1">
    <citation type="journal article" date="2015" name="Stand. Genomic Sci.">
        <title>Genomic Encyclopedia of Bacterial and Archaeal Type Strains, Phase III: the genomes of soil and plant-associated and newly described type strains.</title>
        <authorList>
            <person name="Whitman W.B."/>
            <person name="Woyke T."/>
            <person name="Klenk H.P."/>
            <person name="Zhou Y."/>
            <person name="Lilburn T.G."/>
            <person name="Beck B.J."/>
            <person name="De Vos P."/>
            <person name="Vandamme P."/>
            <person name="Eisen J.A."/>
            <person name="Garrity G."/>
            <person name="Hugenholtz P."/>
            <person name="Kyrpides N.C."/>
        </authorList>
    </citation>
    <scope>NUCLEOTIDE SEQUENCE [LARGE SCALE GENOMIC DNA]</scope>
    <source>
        <strain evidence="1 2">CGMCC 1.10124</strain>
    </source>
</reference>
<accession>A0A3M0DCF4</accession>
<organism evidence="1 2">
    <name type="scientific">Haloplanus aerogenes</name>
    <dbReference type="NCBI Taxonomy" id="660522"/>
    <lineage>
        <taxon>Archaea</taxon>
        <taxon>Methanobacteriati</taxon>
        <taxon>Methanobacteriota</taxon>
        <taxon>Stenosarchaea group</taxon>
        <taxon>Halobacteria</taxon>
        <taxon>Halobacteriales</taxon>
        <taxon>Haloferacaceae</taxon>
        <taxon>Haloplanus</taxon>
    </lineage>
</organism>
<evidence type="ECO:0000313" key="1">
    <source>
        <dbReference type="EMBL" id="RMB13453.1"/>
    </source>
</evidence>
<protein>
    <recommendedName>
        <fullName evidence="3">Small CPxCG-related zinc finger protein</fullName>
    </recommendedName>
</protein>
<sequence length="46" mass="5000">MYTCYNCDGAVSKDFVRVFGDEQGRVDGCPNCELRAGPVDRAAEPS</sequence>
<name>A0A3M0DCF4_9EURY</name>